<organism evidence="2 3">
    <name type="scientific">Amborella trichopoda</name>
    <dbReference type="NCBI Taxonomy" id="13333"/>
    <lineage>
        <taxon>Eukaryota</taxon>
        <taxon>Viridiplantae</taxon>
        <taxon>Streptophyta</taxon>
        <taxon>Embryophyta</taxon>
        <taxon>Tracheophyta</taxon>
        <taxon>Spermatophyta</taxon>
        <taxon>Magnoliopsida</taxon>
        <taxon>Amborellales</taxon>
        <taxon>Amborellaceae</taxon>
        <taxon>Amborella</taxon>
    </lineage>
</organism>
<sequence length="160" mass="17926">MGETERFALFTSFSGNRGGEHFESRGGRGRGRGRGNPTSDEKDKLKCTTMERLNTRETCWDLVGRPRRDFPRTNSATINESTASVTQGKQDTISFEPQEELVTIPKLLDLKQQASILDPSSSFKFHIVQSRISKSAHHISINCSETPWIIDSRATKHMAG</sequence>
<dbReference type="Proteomes" id="UP000017836">
    <property type="component" value="Unassembled WGS sequence"/>
</dbReference>
<gene>
    <name evidence="2" type="ORF">AMTR_s00010p00054730</name>
</gene>
<name>W1NFU2_AMBTC</name>
<dbReference type="HOGENOM" id="CLU_1654502_0_0_1"/>
<proteinExistence type="predicted"/>
<dbReference type="Gramene" id="ERM94050">
    <property type="protein sequence ID" value="ERM94050"/>
    <property type="gene ID" value="AMTR_s00010p00054730"/>
</dbReference>
<dbReference type="AlphaFoldDB" id="W1NFU2"/>
<keyword evidence="3" id="KW-1185">Reference proteome</keyword>
<feature type="region of interest" description="Disordered" evidence="1">
    <location>
        <begin position="70"/>
        <end position="91"/>
    </location>
</feature>
<dbReference type="EMBL" id="KI397513">
    <property type="protein sequence ID" value="ERM94050.1"/>
    <property type="molecule type" value="Genomic_DNA"/>
</dbReference>
<reference evidence="3" key="1">
    <citation type="journal article" date="2013" name="Science">
        <title>The Amborella genome and the evolution of flowering plants.</title>
        <authorList>
            <consortium name="Amborella Genome Project"/>
        </authorList>
    </citation>
    <scope>NUCLEOTIDE SEQUENCE [LARGE SCALE GENOMIC DNA]</scope>
</reference>
<protein>
    <submittedName>
        <fullName evidence="2">Uncharacterized protein</fullName>
    </submittedName>
</protein>
<evidence type="ECO:0000313" key="2">
    <source>
        <dbReference type="EMBL" id="ERM94050.1"/>
    </source>
</evidence>
<feature type="compositionally biased region" description="Polar residues" evidence="1">
    <location>
        <begin position="72"/>
        <end position="91"/>
    </location>
</feature>
<evidence type="ECO:0000256" key="1">
    <source>
        <dbReference type="SAM" id="MobiDB-lite"/>
    </source>
</evidence>
<feature type="region of interest" description="Disordered" evidence="1">
    <location>
        <begin position="1"/>
        <end position="43"/>
    </location>
</feature>
<accession>W1NFU2</accession>
<evidence type="ECO:0000313" key="3">
    <source>
        <dbReference type="Proteomes" id="UP000017836"/>
    </source>
</evidence>